<feature type="compositionally biased region" description="Polar residues" evidence="1">
    <location>
        <begin position="110"/>
        <end position="119"/>
    </location>
</feature>
<feature type="compositionally biased region" description="Basic residues" evidence="1">
    <location>
        <begin position="219"/>
        <end position="231"/>
    </location>
</feature>
<dbReference type="Proteomes" id="UP001175228">
    <property type="component" value="Unassembled WGS sequence"/>
</dbReference>
<feature type="compositionally biased region" description="Low complexity" evidence="1">
    <location>
        <begin position="157"/>
        <end position="168"/>
    </location>
</feature>
<accession>A0AA39Q3V7</accession>
<feature type="region of interest" description="Disordered" evidence="1">
    <location>
        <begin position="418"/>
        <end position="443"/>
    </location>
</feature>
<evidence type="ECO:0000313" key="3">
    <source>
        <dbReference type="Proteomes" id="UP001175228"/>
    </source>
</evidence>
<proteinExistence type="predicted"/>
<feature type="region of interest" description="Disordered" evidence="1">
    <location>
        <begin position="109"/>
        <end position="172"/>
    </location>
</feature>
<reference evidence="2" key="1">
    <citation type="submission" date="2023-06" db="EMBL/GenBank/DDBJ databases">
        <authorList>
            <consortium name="Lawrence Berkeley National Laboratory"/>
            <person name="Ahrendt S."/>
            <person name="Sahu N."/>
            <person name="Indic B."/>
            <person name="Wong-Bajracharya J."/>
            <person name="Merenyi Z."/>
            <person name="Ke H.-M."/>
            <person name="Monk M."/>
            <person name="Kocsube S."/>
            <person name="Drula E."/>
            <person name="Lipzen A."/>
            <person name="Balint B."/>
            <person name="Henrissat B."/>
            <person name="Andreopoulos B."/>
            <person name="Martin F.M."/>
            <person name="Harder C.B."/>
            <person name="Rigling D."/>
            <person name="Ford K.L."/>
            <person name="Foster G.D."/>
            <person name="Pangilinan J."/>
            <person name="Papanicolaou A."/>
            <person name="Barry K."/>
            <person name="LaButti K."/>
            <person name="Viragh M."/>
            <person name="Koriabine M."/>
            <person name="Yan M."/>
            <person name="Riley R."/>
            <person name="Champramary S."/>
            <person name="Plett K.L."/>
            <person name="Tsai I.J."/>
            <person name="Slot J."/>
            <person name="Sipos G."/>
            <person name="Plett J."/>
            <person name="Nagy L.G."/>
            <person name="Grigoriev I.V."/>
        </authorList>
    </citation>
    <scope>NUCLEOTIDE SEQUENCE</scope>
    <source>
        <strain evidence="2">HWK02</strain>
    </source>
</reference>
<evidence type="ECO:0000313" key="2">
    <source>
        <dbReference type="EMBL" id="KAK0495601.1"/>
    </source>
</evidence>
<gene>
    <name evidence="2" type="ORF">EDD18DRAFT_1106217</name>
</gene>
<organism evidence="2 3">
    <name type="scientific">Armillaria luteobubalina</name>
    <dbReference type="NCBI Taxonomy" id="153913"/>
    <lineage>
        <taxon>Eukaryota</taxon>
        <taxon>Fungi</taxon>
        <taxon>Dikarya</taxon>
        <taxon>Basidiomycota</taxon>
        <taxon>Agaricomycotina</taxon>
        <taxon>Agaricomycetes</taxon>
        <taxon>Agaricomycetidae</taxon>
        <taxon>Agaricales</taxon>
        <taxon>Marasmiineae</taxon>
        <taxon>Physalacriaceae</taxon>
        <taxon>Armillaria</taxon>
    </lineage>
</organism>
<sequence>MFPDFNATCPIAHSMATFDFCLSHESDSTFLTPTPDMWLCATYVSWRRLDLAWSNEEEGFLSDDKWADKEGQLWVLLGALDSTRIRDAQQEFEYLATFAKKAGIPIGSLNEENASSPSVHTEGRSPTAPPTVSTAVPVLPSAPTRAPHSPASGSEFPSPWASASPSPSHSDRLATLRPRTARRMEARLPAAPNPVSPNTVALFKRVRALSPIAGPSSPKRPRFTKAQKGKGKAIDSPVPKRKRGRPRKVSGNKAVFHRWGGLGERIPKSAVEVAQPRLQPIGLLVPDKDFGDYVGSNGHYFARPLGEQVGHLMQEPCDRCYIAKAQCRSIHSKSYKCFRCVHMKHACVVRRDDSFVNTVEQVFEPSTSLATSIIRELQAVVDMADALTKPTASIKRSVLRTHANALHSLSELVEQGMRGIREGDEETAGEGEDGDGNEDPASD</sequence>
<evidence type="ECO:0000256" key="1">
    <source>
        <dbReference type="SAM" id="MobiDB-lite"/>
    </source>
</evidence>
<dbReference type="AlphaFoldDB" id="A0AA39Q3V7"/>
<feature type="compositionally biased region" description="Basic residues" evidence="1">
    <location>
        <begin position="239"/>
        <end position="250"/>
    </location>
</feature>
<dbReference type="EMBL" id="JAUEPU010000017">
    <property type="protein sequence ID" value="KAK0495601.1"/>
    <property type="molecule type" value="Genomic_DNA"/>
</dbReference>
<feature type="compositionally biased region" description="Acidic residues" evidence="1">
    <location>
        <begin position="423"/>
        <end position="443"/>
    </location>
</feature>
<protein>
    <submittedName>
        <fullName evidence="2">Uncharacterized protein</fullName>
    </submittedName>
</protein>
<keyword evidence="3" id="KW-1185">Reference proteome</keyword>
<comment type="caution">
    <text evidence="2">The sequence shown here is derived from an EMBL/GenBank/DDBJ whole genome shotgun (WGS) entry which is preliminary data.</text>
</comment>
<feature type="region of interest" description="Disordered" evidence="1">
    <location>
        <begin position="211"/>
        <end position="250"/>
    </location>
</feature>
<feature type="compositionally biased region" description="Low complexity" evidence="1">
    <location>
        <begin position="130"/>
        <end position="141"/>
    </location>
</feature>
<name>A0AA39Q3V7_9AGAR</name>